<gene>
    <name evidence="1" type="ORF">QE152_g4819</name>
</gene>
<protein>
    <submittedName>
        <fullName evidence="1">Uncharacterized protein</fullName>
    </submittedName>
</protein>
<keyword evidence="2" id="KW-1185">Reference proteome</keyword>
<sequence>MDGLIHDPSFNILYPIQGSRVRQIASNLSSVPSGYTGNNIRRLIYFVPQILSDPETTEVDGLLFGKSATKSFRTRKRRKWMVCCLEKVPRRQRTRYPRLVPTLLGRFAFCDDENIRYSDDLHFATTKTHQEPML</sequence>
<dbReference type="Proteomes" id="UP001458880">
    <property type="component" value="Unassembled WGS sequence"/>
</dbReference>
<proteinExistence type="predicted"/>
<dbReference type="AlphaFoldDB" id="A0AAW1MZ38"/>
<name>A0AAW1MZ38_POPJA</name>
<accession>A0AAW1MZ38</accession>
<comment type="caution">
    <text evidence="1">The sequence shown here is derived from an EMBL/GenBank/DDBJ whole genome shotgun (WGS) entry which is preliminary data.</text>
</comment>
<evidence type="ECO:0000313" key="2">
    <source>
        <dbReference type="Proteomes" id="UP001458880"/>
    </source>
</evidence>
<dbReference type="EMBL" id="JASPKY010000026">
    <property type="protein sequence ID" value="KAK9751678.1"/>
    <property type="molecule type" value="Genomic_DNA"/>
</dbReference>
<organism evidence="1 2">
    <name type="scientific">Popillia japonica</name>
    <name type="common">Japanese beetle</name>
    <dbReference type="NCBI Taxonomy" id="7064"/>
    <lineage>
        <taxon>Eukaryota</taxon>
        <taxon>Metazoa</taxon>
        <taxon>Ecdysozoa</taxon>
        <taxon>Arthropoda</taxon>
        <taxon>Hexapoda</taxon>
        <taxon>Insecta</taxon>
        <taxon>Pterygota</taxon>
        <taxon>Neoptera</taxon>
        <taxon>Endopterygota</taxon>
        <taxon>Coleoptera</taxon>
        <taxon>Polyphaga</taxon>
        <taxon>Scarabaeiformia</taxon>
        <taxon>Scarabaeidae</taxon>
        <taxon>Rutelinae</taxon>
        <taxon>Popillia</taxon>
    </lineage>
</organism>
<reference evidence="1 2" key="1">
    <citation type="journal article" date="2024" name="BMC Genomics">
        <title>De novo assembly and annotation of Popillia japonica's genome with initial clues to its potential as an invasive pest.</title>
        <authorList>
            <person name="Cucini C."/>
            <person name="Boschi S."/>
            <person name="Funari R."/>
            <person name="Cardaioli E."/>
            <person name="Iannotti N."/>
            <person name="Marturano G."/>
            <person name="Paoli F."/>
            <person name="Bruttini M."/>
            <person name="Carapelli A."/>
            <person name="Frati F."/>
            <person name="Nardi F."/>
        </authorList>
    </citation>
    <scope>NUCLEOTIDE SEQUENCE [LARGE SCALE GENOMIC DNA]</scope>
    <source>
        <strain evidence="1">DMR45628</strain>
    </source>
</reference>
<evidence type="ECO:0000313" key="1">
    <source>
        <dbReference type="EMBL" id="KAK9751678.1"/>
    </source>
</evidence>